<dbReference type="Gene3D" id="2.60.40.1080">
    <property type="match status" value="1"/>
</dbReference>
<organism evidence="3 5">
    <name type="scientific">Lactococcus lactis</name>
    <dbReference type="NCBI Taxonomy" id="1358"/>
    <lineage>
        <taxon>Bacteria</taxon>
        <taxon>Bacillati</taxon>
        <taxon>Bacillota</taxon>
        <taxon>Bacilli</taxon>
        <taxon>Lactobacillales</taxon>
        <taxon>Streptococcaceae</taxon>
        <taxon>Lactococcus</taxon>
    </lineage>
</organism>
<sequence>MAPTSVTLNKTTLSLVVGANETLTATVLPENADDKTVTFTSSEPTIATVTPKQGNIVGKAEGKTKITATTVNGSTVTCDVTVTAATAV</sequence>
<evidence type="ECO:0000313" key="4">
    <source>
        <dbReference type="Proteomes" id="UP000215635"/>
    </source>
</evidence>
<dbReference type="InterPro" id="IPR003343">
    <property type="entry name" value="Big_2"/>
</dbReference>
<dbReference type="AlphaFoldDB" id="A0A3N6NAT5"/>
<comment type="caution">
    <text evidence="3">The sequence shown here is derived from an EMBL/GenBank/DDBJ whole genome shotgun (WGS) entry which is preliminary data.</text>
</comment>
<reference evidence="3 5" key="2">
    <citation type="submission" date="2019-07" db="EMBL/GenBank/DDBJ databases">
        <title>Draft genome of 7 Lactococcus lactis strains isolated from an artisanal cheese production.</title>
        <authorList>
            <person name="Biolcati F."/>
            <person name="Bottero M.T."/>
            <person name="Dalmasso A."/>
            <person name="Mcauliffe O."/>
        </authorList>
    </citation>
    <scope>NUCLEOTIDE SEQUENCE [LARGE SCALE GENOMIC DNA]</scope>
    <source>
        <strain evidence="3 5">MRS45.2</strain>
    </source>
</reference>
<name>A0A3N6NAT5_9LACT</name>
<dbReference type="Pfam" id="PF02368">
    <property type="entry name" value="Big_2"/>
    <property type="match status" value="1"/>
</dbReference>
<dbReference type="SMART" id="SM00635">
    <property type="entry name" value="BID_2"/>
    <property type="match status" value="1"/>
</dbReference>
<dbReference type="SUPFAM" id="SSF49373">
    <property type="entry name" value="Invasin/intimin cell-adhesion fragments"/>
    <property type="match status" value="1"/>
</dbReference>
<dbReference type="InterPro" id="IPR008964">
    <property type="entry name" value="Invasin/intimin_cell_adhesion"/>
</dbReference>
<evidence type="ECO:0000313" key="5">
    <source>
        <dbReference type="Proteomes" id="UP000317167"/>
    </source>
</evidence>
<proteinExistence type="predicted"/>
<evidence type="ECO:0000313" key="3">
    <source>
        <dbReference type="EMBL" id="TRW71577.1"/>
    </source>
</evidence>
<accession>A0A3N6NAT5</accession>
<gene>
    <name evidence="2" type="ORF">B8W88_06795</name>
    <name evidence="3" type="ORF">FNJ53_13385</name>
</gene>
<reference evidence="2 4" key="1">
    <citation type="submission" date="2017-04" db="EMBL/GenBank/DDBJ databases">
        <title>Kefir bacterial isolates.</title>
        <authorList>
            <person name="Kim Y."/>
            <person name="Blasche S."/>
            <person name="Patil K.R."/>
        </authorList>
    </citation>
    <scope>NUCLEOTIDE SEQUENCE [LARGE SCALE GENOMIC DNA]</scope>
    <source>
        <strain evidence="2 4">OG2</strain>
    </source>
</reference>
<feature type="domain" description="BIG2" evidence="1">
    <location>
        <begin position="2"/>
        <end position="80"/>
    </location>
</feature>
<dbReference type="EMBL" id="VJWV01000027">
    <property type="protein sequence ID" value="TRW71577.1"/>
    <property type="molecule type" value="Genomic_DNA"/>
</dbReference>
<protein>
    <submittedName>
        <fullName evidence="3">Ig domain-containing protein</fullName>
    </submittedName>
</protein>
<evidence type="ECO:0000259" key="1">
    <source>
        <dbReference type="SMART" id="SM00635"/>
    </source>
</evidence>
<evidence type="ECO:0000313" key="2">
    <source>
        <dbReference type="EMBL" id="PAK88951.1"/>
    </source>
</evidence>
<dbReference type="RefSeq" id="WP_080681443.1">
    <property type="nucleotide sequence ID" value="NZ_CP184687.1"/>
</dbReference>
<dbReference type="EMBL" id="NCWV01000007">
    <property type="protein sequence ID" value="PAK88951.1"/>
    <property type="molecule type" value="Genomic_DNA"/>
</dbReference>
<dbReference type="Proteomes" id="UP000215635">
    <property type="component" value="Unassembled WGS sequence"/>
</dbReference>
<dbReference type="Proteomes" id="UP000317167">
    <property type="component" value="Unassembled WGS sequence"/>
</dbReference>